<comment type="subcellular location">
    <subcellularLocation>
        <location evidence="1">Cell membrane</location>
        <topology evidence="1">Multi-pass membrane protein</topology>
    </subcellularLocation>
</comment>
<evidence type="ECO:0000256" key="2">
    <source>
        <dbReference type="ARBA" id="ARBA00022475"/>
    </source>
</evidence>
<dbReference type="InterPro" id="IPR017039">
    <property type="entry name" value="Virul_fac_BrkB"/>
</dbReference>
<keyword evidence="2" id="KW-1003">Cell membrane</keyword>
<evidence type="ECO:0000256" key="3">
    <source>
        <dbReference type="ARBA" id="ARBA00022692"/>
    </source>
</evidence>
<evidence type="ECO:0000256" key="6">
    <source>
        <dbReference type="SAM" id="Phobius"/>
    </source>
</evidence>
<feature type="transmembrane region" description="Helical" evidence="6">
    <location>
        <begin position="231"/>
        <end position="250"/>
    </location>
</feature>
<dbReference type="EMBL" id="QOIP01000014">
    <property type="protein sequence ID" value="RLU14789.1"/>
    <property type="molecule type" value="Genomic_DNA"/>
</dbReference>
<feature type="transmembrane region" description="Helical" evidence="6">
    <location>
        <begin position="42"/>
        <end position="64"/>
    </location>
</feature>
<feature type="transmembrane region" description="Helical" evidence="6">
    <location>
        <begin position="104"/>
        <end position="123"/>
    </location>
</feature>
<feature type="transmembrane region" description="Helical" evidence="6">
    <location>
        <begin position="144"/>
        <end position="165"/>
    </location>
</feature>
<name>A0A3L8D3G1_OOCBI</name>
<organism evidence="7 8">
    <name type="scientific">Ooceraea biroi</name>
    <name type="common">Clonal raider ant</name>
    <name type="synonym">Cerapachys biroi</name>
    <dbReference type="NCBI Taxonomy" id="2015173"/>
    <lineage>
        <taxon>Eukaryota</taxon>
        <taxon>Metazoa</taxon>
        <taxon>Ecdysozoa</taxon>
        <taxon>Arthropoda</taxon>
        <taxon>Hexapoda</taxon>
        <taxon>Insecta</taxon>
        <taxon>Pterygota</taxon>
        <taxon>Neoptera</taxon>
        <taxon>Endopterygota</taxon>
        <taxon>Hymenoptera</taxon>
        <taxon>Apocrita</taxon>
        <taxon>Aculeata</taxon>
        <taxon>Formicoidea</taxon>
        <taxon>Formicidae</taxon>
        <taxon>Dorylinae</taxon>
        <taxon>Ooceraea</taxon>
    </lineage>
</organism>
<comment type="caution">
    <text evidence="7">The sequence shown here is derived from an EMBL/GenBank/DDBJ whole genome shotgun (WGS) entry which is preliminary data.</text>
</comment>
<dbReference type="PANTHER" id="PTHR30213:SF0">
    <property type="entry name" value="UPF0761 MEMBRANE PROTEIN YIHY"/>
    <property type="match status" value="1"/>
</dbReference>
<dbReference type="GO" id="GO:0005886">
    <property type="term" value="C:plasma membrane"/>
    <property type="evidence" value="ECO:0007669"/>
    <property type="project" value="UniProtKB-SubCell"/>
</dbReference>
<dbReference type="PANTHER" id="PTHR30213">
    <property type="entry name" value="INNER MEMBRANE PROTEIN YHJD"/>
    <property type="match status" value="1"/>
</dbReference>
<sequence>MRKRGLWQRSYAQVGPGTRPFQIAKRVLVGAYYDGFIHAGNLAYLALIALFPFFITATALMSVLGQTAEGEHALEVILATMPPGVAETLGPPVREAMAARTGPLLWLGAAIGLWTVGSLIETIRDILRRAYGTQLTRSFWHYRLYSIGLIVGAVILLLLSFSAQVVTTAVSEFIDRVLPEEVDAFFQIALTRGISAFGLFLSLYLLFYTLTPSRYRQRRYPKWPGALATTIWWVGVTLALPPLLAGLLSYDLTYGSLAGVMVVLFFFYLVGFGVVIGAELNAALAESPMEHHDDVGQGDDRRRMEAQ</sequence>
<keyword evidence="5 6" id="KW-0472">Membrane</keyword>
<feature type="transmembrane region" description="Helical" evidence="6">
    <location>
        <begin position="185"/>
        <end position="210"/>
    </location>
</feature>
<evidence type="ECO:0000313" key="8">
    <source>
        <dbReference type="Proteomes" id="UP000279307"/>
    </source>
</evidence>
<feature type="transmembrane region" description="Helical" evidence="6">
    <location>
        <begin position="256"/>
        <end position="278"/>
    </location>
</feature>
<reference evidence="7 8" key="1">
    <citation type="journal article" date="2018" name="Genome Res.">
        <title>The genomic architecture and molecular evolution of ant odorant receptors.</title>
        <authorList>
            <person name="McKenzie S.K."/>
            <person name="Kronauer D.J.C."/>
        </authorList>
    </citation>
    <scope>NUCLEOTIDE SEQUENCE [LARGE SCALE GENOMIC DNA]</scope>
    <source>
        <strain evidence="7">Clonal line C1</strain>
    </source>
</reference>
<keyword evidence="3 6" id="KW-0812">Transmembrane</keyword>
<evidence type="ECO:0000256" key="1">
    <source>
        <dbReference type="ARBA" id="ARBA00004651"/>
    </source>
</evidence>
<evidence type="ECO:0000313" key="7">
    <source>
        <dbReference type="EMBL" id="RLU14789.1"/>
    </source>
</evidence>
<evidence type="ECO:0000256" key="4">
    <source>
        <dbReference type="ARBA" id="ARBA00022989"/>
    </source>
</evidence>
<evidence type="ECO:0000256" key="5">
    <source>
        <dbReference type="ARBA" id="ARBA00023136"/>
    </source>
</evidence>
<gene>
    <name evidence="7" type="ORF">DMN91_012676</name>
</gene>
<keyword evidence="4 6" id="KW-1133">Transmembrane helix</keyword>
<protein>
    <submittedName>
        <fullName evidence="7">Uncharacterized protein</fullName>
    </submittedName>
</protein>
<dbReference type="PIRSF" id="PIRSF035875">
    <property type="entry name" value="RNase_BN"/>
    <property type="match status" value="1"/>
</dbReference>
<dbReference type="Proteomes" id="UP000279307">
    <property type="component" value="Chromosome 14"/>
</dbReference>
<proteinExistence type="predicted"/>
<accession>A0A3L8D3G1</accession>
<dbReference type="AlphaFoldDB" id="A0A3L8D3G1"/>
<dbReference type="Pfam" id="PF03631">
    <property type="entry name" value="Virul_fac_BrkB"/>
    <property type="match status" value="1"/>
</dbReference>